<dbReference type="eggNOG" id="COG2764">
    <property type="taxonomic scope" value="Bacteria"/>
</dbReference>
<dbReference type="InterPro" id="IPR029068">
    <property type="entry name" value="Glyas_Bleomycin-R_OHBP_Dase"/>
</dbReference>
<dbReference type="InterPro" id="IPR004360">
    <property type="entry name" value="Glyas_Fos-R_dOase_dom"/>
</dbReference>
<name>A0A068T9W0_NEOGA</name>
<protein>
    <submittedName>
        <fullName evidence="2">Tiorf86 protein</fullName>
    </submittedName>
</protein>
<dbReference type="Gene3D" id="3.10.180.10">
    <property type="entry name" value="2,3-Dihydroxybiphenyl 1,2-Dioxygenase, domain 1"/>
    <property type="match status" value="1"/>
</dbReference>
<dbReference type="AlphaFoldDB" id="A0A068T9W0"/>
<reference evidence="3" key="1">
    <citation type="journal article" date="2014" name="BMC Genomics">
        <title>Genome sequencing of two Neorhizobium galegae strains reveals a noeT gene responsible for the unusual acetylation of the nodulation factors.</title>
        <authorList>
            <person name="Osterman J."/>
            <person name="Marsh J."/>
            <person name="Laine P.K."/>
            <person name="Zeng Z."/>
            <person name="Alatalo E."/>
            <person name="Sullivan J.T."/>
            <person name="Young J.P."/>
            <person name="Thomas-Oates J."/>
            <person name="Paulin L."/>
            <person name="Lindstrom K."/>
        </authorList>
    </citation>
    <scope>NUCLEOTIDE SEQUENCE [LARGE SCALE GENOMIC DNA]</scope>
    <source>
        <strain evidence="3">HAMBI 1141</strain>
    </source>
</reference>
<dbReference type="Proteomes" id="UP000028186">
    <property type="component" value="Chromosome I"/>
</dbReference>
<dbReference type="HOGENOM" id="CLU_140369_0_0_5"/>
<dbReference type="PANTHER" id="PTHR34109">
    <property type="entry name" value="BNAUNNG04460D PROTEIN-RELATED"/>
    <property type="match status" value="1"/>
</dbReference>
<dbReference type="EMBL" id="HG938355">
    <property type="protein sequence ID" value="CDN54145.1"/>
    <property type="molecule type" value="Genomic_DNA"/>
</dbReference>
<evidence type="ECO:0000313" key="2">
    <source>
        <dbReference type="EMBL" id="CDN54145.1"/>
    </source>
</evidence>
<organism evidence="2 3">
    <name type="scientific">Neorhizobium galegae bv. officinalis bv. officinalis str. HAMBI 1141</name>
    <dbReference type="NCBI Taxonomy" id="1028801"/>
    <lineage>
        <taxon>Bacteria</taxon>
        <taxon>Pseudomonadati</taxon>
        <taxon>Pseudomonadota</taxon>
        <taxon>Alphaproteobacteria</taxon>
        <taxon>Hyphomicrobiales</taxon>
        <taxon>Rhizobiaceae</taxon>
        <taxon>Rhizobium/Agrobacterium group</taxon>
        <taxon>Neorhizobium</taxon>
    </lineage>
</organism>
<dbReference type="SUPFAM" id="SSF54593">
    <property type="entry name" value="Glyoxalase/Bleomycin resistance protein/Dihydroxybiphenyl dioxygenase"/>
    <property type="match status" value="1"/>
</dbReference>
<gene>
    <name evidence="2" type="ORF">RG1141_CH18040</name>
</gene>
<feature type="domain" description="Glyoxalase/fosfomycin resistance/dioxygenase" evidence="1">
    <location>
        <begin position="21"/>
        <end position="132"/>
    </location>
</feature>
<proteinExistence type="predicted"/>
<accession>A0A068T9W0</accession>
<dbReference type="RefSeq" id="WP_038543043.1">
    <property type="nucleotide sequence ID" value="NZ_HG938355.1"/>
</dbReference>
<dbReference type="PATRIC" id="fig|1028801.3.peg.1831"/>
<evidence type="ECO:0000313" key="3">
    <source>
        <dbReference type="Proteomes" id="UP000028186"/>
    </source>
</evidence>
<dbReference type="Pfam" id="PF00903">
    <property type="entry name" value="Glyoxalase"/>
    <property type="match status" value="1"/>
</dbReference>
<sequence length="143" mass="15960">MLGSNFSLSLSLFVAQGRERDTAEFYKNVFGATETNSYEMLRLMMIELQLGPIGIVVCGSDSEREAAPSYQGPYHPKNDGAVSTIFQLTVPDVESVVEAAFQFGGMMRDRIQTDMNGRQVASIFDPAGHVWVLTEREREQDEE</sequence>
<dbReference type="KEGG" id="ngl:RG1141_CH18040"/>
<evidence type="ECO:0000259" key="1">
    <source>
        <dbReference type="Pfam" id="PF00903"/>
    </source>
</evidence>